<comment type="caution">
    <text evidence="2">The sequence shown here is derived from an EMBL/GenBank/DDBJ whole genome shotgun (WGS) entry which is preliminary data.</text>
</comment>
<keyword evidence="3" id="KW-1185">Reference proteome</keyword>
<feature type="region of interest" description="Disordered" evidence="1">
    <location>
        <begin position="1"/>
        <end position="24"/>
    </location>
</feature>
<organism evidence="2 3">
    <name type="scientific">Trichinella nelsoni</name>
    <dbReference type="NCBI Taxonomy" id="6336"/>
    <lineage>
        <taxon>Eukaryota</taxon>
        <taxon>Metazoa</taxon>
        <taxon>Ecdysozoa</taxon>
        <taxon>Nematoda</taxon>
        <taxon>Enoplea</taxon>
        <taxon>Dorylaimia</taxon>
        <taxon>Trichinellida</taxon>
        <taxon>Trichinellidae</taxon>
        <taxon>Trichinella</taxon>
    </lineage>
</organism>
<evidence type="ECO:0000313" key="3">
    <source>
        <dbReference type="Proteomes" id="UP000054630"/>
    </source>
</evidence>
<dbReference type="AlphaFoldDB" id="A0A0V0RRZ7"/>
<dbReference type="Proteomes" id="UP000054630">
    <property type="component" value="Unassembled WGS sequence"/>
</dbReference>
<evidence type="ECO:0000313" key="2">
    <source>
        <dbReference type="EMBL" id="KRX17250.1"/>
    </source>
</evidence>
<reference evidence="2 3" key="1">
    <citation type="submission" date="2015-01" db="EMBL/GenBank/DDBJ databases">
        <title>Evolution of Trichinella species and genotypes.</title>
        <authorList>
            <person name="Korhonen P.K."/>
            <person name="Edoardo P."/>
            <person name="Giuseppe L.R."/>
            <person name="Gasser R.B."/>
        </authorList>
    </citation>
    <scope>NUCLEOTIDE SEQUENCE [LARGE SCALE GENOMIC DNA]</scope>
    <source>
        <strain evidence="2">ISS37</strain>
    </source>
</reference>
<name>A0A0V0RRZ7_9BILA</name>
<proteinExistence type="predicted"/>
<evidence type="ECO:0000256" key="1">
    <source>
        <dbReference type="SAM" id="MobiDB-lite"/>
    </source>
</evidence>
<sequence>MRFPEEFSLHPLKQQSHPPLQRGKPWISPLQGRGACALPAQRARKSLHSPLSKGRELHAPGLSPFLVSPSSTCIIYFKSHFRHKLSTLDIAKSYVPILTSLDQRTQLTNKRFCSASCRPRSASCRPRFYFFFSSLIISVRMRVSKKGVQMHSYSHQMKSMQKFRNDLDI</sequence>
<gene>
    <name evidence="2" type="ORF">T07_11381</name>
</gene>
<dbReference type="EMBL" id="JYDL01000091">
    <property type="protein sequence ID" value="KRX17250.1"/>
    <property type="molecule type" value="Genomic_DNA"/>
</dbReference>
<accession>A0A0V0RRZ7</accession>
<protein>
    <submittedName>
        <fullName evidence="2">Uncharacterized protein</fullName>
    </submittedName>
</protein>